<feature type="signal peptide" evidence="2">
    <location>
        <begin position="1"/>
        <end position="22"/>
    </location>
</feature>
<dbReference type="InterPro" id="IPR012338">
    <property type="entry name" value="Beta-lactam/transpept-like"/>
</dbReference>
<keyword evidence="5" id="KW-1185">Reference proteome</keyword>
<dbReference type="SUPFAM" id="SSF56601">
    <property type="entry name" value="beta-lactamase/transpeptidase-like"/>
    <property type="match status" value="1"/>
</dbReference>
<feature type="transmembrane region" description="Helical" evidence="1">
    <location>
        <begin position="494"/>
        <end position="514"/>
    </location>
</feature>
<dbReference type="EMBL" id="JACHHZ010000006">
    <property type="protein sequence ID" value="MBB6095842.1"/>
    <property type="molecule type" value="Genomic_DNA"/>
</dbReference>
<dbReference type="Gene3D" id="3.40.710.10">
    <property type="entry name" value="DD-peptidase/beta-lactamase superfamily"/>
    <property type="match status" value="1"/>
</dbReference>
<evidence type="ECO:0000256" key="1">
    <source>
        <dbReference type="SAM" id="Phobius"/>
    </source>
</evidence>
<protein>
    <submittedName>
        <fullName evidence="4">CubicO group peptidase (Beta-lactamase class C family)</fullName>
    </submittedName>
</protein>
<feature type="transmembrane region" description="Helical" evidence="1">
    <location>
        <begin position="535"/>
        <end position="553"/>
    </location>
</feature>
<organism evidence="4 5">
    <name type="scientific">Povalibacter uvarum</name>
    <dbReference type="NCBI Taxonomy" id="732238"/>
    <lineage>
        <taxon>Bacteria</taxon>
        <taxon>Pseudomonadati</taxon>
        <taxon>Pseudomonadota</taxon>
        <taxon>Gammaproteobacteria</taxon>
        <taxon>Steroidobacterales</taxon>
        <taxon>Steroidobacteraceae</taxon>
        <taxon>Povalibacter</taxon>
    </lineage>
</organism>
<evidence type="ECO:0000256" key="2">
    <source>
        <dbReference type="SAM" id="SignalP"/>
    </source>
</evidence>
<evidence type="ECO:0000313" key="4">
    <source>
        <dbReference type="EMBL" id="MBB6095842.1"/>
    </source>
</evidence>
<dbReference type="Pfam" id="PF00144">
    <property type="entry name" value="Beta-lactamase"/>
    <property type="match status" value="1"/>
</dbReference>
<evidence type="ECO:0000313" key="5">
    <source>
        <dbReference type="Proteomes" id="UP000588068"/>
    </source>
</evidence>
<dbReference type="PANTHER" id="PTHR46825:SF9">
    <property type="entry name" value="BETA-LACTAMASE-RELATED DOMAIN-CONTAINING PROTEIN"/>
    <property type="match status" value="1"/>
</dbReference>
<dbReference type="AlphaFoldDB" id="A0A841HV50"/>
<dbReference type="PANTHER" id="PTHR46825">
    <property type="entry name" value="D-ALANYL-D-ALANINE-CARBOXYPEPTIDASE/ENDOPEPTIDASE AMPH"/>
    <property type="match status" value="1"/>
</dbReference>
<name>A0A841HV50_9GAMM</name>
<proteinExistence type="predicted"/>
<gene>
    <name evidence="4" type="ORF">HNQ60_004733</name>
</gene>
<reference evidence="4 5" key="1">
    <citation type="submission" date="2020-08" db="EMBL/GenBank/DDBJ databases">
        <title>Genomic Encyclopedia of Type Strains, Phase IV (KMG-IV): sequencing the most valuable type-strain genomes for metagenomic binning, comparative biology and taxonomic classification.</title>
        <authorList>
            <person name="Goeker M."/>
        </authorList>
    </citation>
    <scope>NUCLEOTIDE SEQUENCE [LARGE SCALE GENOMIC DNA]</scope>
    <source>
        <strain evidence="4 5">DSM 26723</strain>
    </source>
</reference>
<keyword evidence="1" id="KW-1133">Transmembrane helix</keyword>
<keyword evidence="1" id="KW-0472">Membrane</keyword>
<sequence>MRLATFVGSMFLNLLLAGVAISAPLERADLEAWLDGLMPNALRSGDIAGAVVVVVKDGEVLAQKGYGYADVTTQTPVDPERTLFRLGSVAKLVTDTAVMQQVEAGKIDLDADVNQYLDFKVPTLGKPVTVRNLITHTGGYEEMLHGLMFSDPDTLPNLETFVKKTKPDPIFPPGEVPSYCNYCVALAGYVVQRVSGEDFDDYLDRHVFAPLDMKRSTFRQPVPQALSADLSQGYRRGSSPAGYFELVGPAPAGSLTSSGADMARFMIAHLQLESGARPDLLGPDTARLMYRSMFQAAPPTHGNSLGFFDRSRNGRRVIGHAGDTQFFHSDMLLFADDGVGLFMSFNSQGKEGAAYRLRDALFELFADRYFPAAVPNEPATSTAVEHAREVAGLYATSRRAETTFFNVVSLVGQTQVVAKEDGTLVIPHLTGANGEPKSWREVAPYVWREVGGHERLAARIEDGKIRFLGFDSAGGIEVLVPVPASRSSAWIKPLMLVTIAILIAAVVSWPVGALTRRYYRAPLDRTGLAKLAHRLVRVVAILGLTFLVGWMVVVQSGLSNLASFDGRLNGGLTLLHIVGLLCIAGIGVTIWNAKLVFTSGAKWWSKLWSVTLVGAMLAVVWFGLAFNLIGLTLRY</sequence>
<keyword evidence="2" id="KW-0732">Signal</keyword>
<dbReference type="InterPro" id="IPR001466">
    <property type="entry name" value="Beta-lactam-related"/>
</dbReference>
<feature type="chain" id="PRO_5033017207" evidence="2">
    <location>
        <begin position="23"/>
        <end position="635"/>
    </location>
</feature>
<accession>A0A841HV50</accession>
<dbReference type="InterPro" id="IPR050491">
    <property type="entry name" value="AmpC-like"/>
</dbReference>
<feature type="transmembrane region" description="Helical" evidence="1">
    <location>
        <begin position="607"/>
        <end position="629"/>
    </location>
</feature>
<evidence type="ECO:0000259" key="3">
    <source>
        <dbReference type="Pfam" id="PF00144"/>
    </source>
</evidence>
<comment type="caution">
    <text evidence="4">The sequence shown here is derived from an EMBL/GenBank/DDBJ whole genome shotgun (WGS) entry which is preliminary data.</text>
</comment>
<feature type="domain" description="Beta-lactamase-related" evidence="3">
    <location>
        <begin position="37"/>
        <end position="356"/>
    </location>
</feature>
<dbReference type="RefSeq" id="WP_184335229.1">
    <property type="nucleotide sequence ID" value="NZ_JACHHZ010000006.1"/>
</dbReference>
<feature type="transmembrane region" description="Helical" evidence="1">
    <location>
        <begin position="573"/>
        <end position="595"/>
    </location>
</feature>
<dbReference type="Proteomes" id="UP000588068">
    <property type="component" value="Unassembled WGS sequence"/>
</dbReference>
<keyword evidence="1" id="KW-0812">Transmembrane</keyword>